<sequence>MISCNLMELLKYLPDNILSWFFDHGLKILLILVGTFVVHKFSFILIDKGIRKAVTTDRFISIEAEKKRQETLITVFHQAIVIIVWLLAVLMILSEIGINTAPLIAGAGIIGLAFGFGGQYLIKDLISGFFIILENQYRVGDVACFGDTCGLVEKVTLRTTILRDLDGVVHHVPNGEIKTASNLSKYFARVNLNIGVSYNSDLEKVIKVVNNVGKELAKDKNWKEMIIKAPQFLRVDDFADSAIVIKILGETKPLKQWDVSGELRKRLKIAFDKNGIEIPFPQRVIHQAE</sequence>
<dbReference type="PANTHER" id="PTHR30460:SF0">
    <property type="entry name" value="MODERATE CONDUCTANCE MECHANOSENSITIVE CHANNEL YBIO"/>
    <property type="match status" value="1"/>
</dbReference>
<feature type="domain" description="Mechanosensitive ion channel MscS C-terminal" evidence="9">
    <location>
        <begin position="190"/>
        <end position="278"/>
    </location>
</feature>
<dbReference type="InterPro" id="IPR049278">
    <property type="entry name" value="MS_channel_C"/>
</dbReference>
<dbReference type="SUPFAM" id="SSF82861">
    <property type="entry name" value="Mechanosensitive channel protein MscS (YggB), transmembrane region"/>
    <property type="match status" value="1"/>
</dbReference>
<evidence type="ECO:0000256" key="7">
    <source>
        <dbReference type="SAM" id="Phobius"/>
    </source>
</evidence>
<keyword evidence="5 7" id="KW-1133">Transmembrane helix</keyword>
<dbReference type="InterPro" id="IPR045276">
    <property type="entry name" value="YbiO_bact"/>
</dbReference>
<feature type="transmembrane region" description="Helical" evidence="7">
    <location>
        <begin position="71"/>
        <end position="94"/>
    </location>
</feature>
<dbReference type="Pfam" id="PF21082">
    <property type="entry name" value="MS_channel_3rd"/>
    <property type="match status" value="1"/>
</dbReference>
<comment type="subcellular location">
    <subcellularLocation>
        <location evidence="1">Cell membrane</location>
        <topology evidence="1">Multi-pass membrane protein</topology>
    </subcellularLocation>
</comment>
<evidence type="ECO:0000256" key="3">
    <source>
        <dbReference type="ARBA" id="ARBA00022475"/>
    </source>
</evidence>
<dbReference type="AlphaFoldDB" id="A0A0G0KLL7"/>
<dbReference type="InterPro" id="IPR006685">
    <property type="entry name" value="MscS_channel_2nd"/>
</dbReference>
<evidence type="ECO:0000256" key="1">
    <source>
        <dbReference type="ARBA" id="ARBA00004651"/>
    </source>
</evidence>
<dbReference type="Pfam" id="PF21088">
    <property type="entry name" value="MS_channel_1st"/>
    <property type="match status" value="1"/>
</dbReference>
<dbReference type="InterPro" id="IPR011066">
    <property type="entry name" value="MscS_channel_C_sf"/>
</dbReference>
<evidence type="ECO:0000313" key="11">
    <source>
        <dbReference type="EMBL" id="KKQ76380.1"/>
    </source>
</evidence>
<comment type="caution">
    <text evidence="11">The sequence shown here is derived from an EMBL/GenBank/DDBJ whole genome shotgun (WGS) entry which is preliminary data.</text>
</comment>
<dbReference type="GO" id="GO:0005886">
    <property type="term" value="C:plasma membrane"/>
    <property type="evidence" value="ECO:0007669"/>
    <property type="project" value="UniProtKB-SubCell"/>
</dbReference>
<evidence type="ECO:0000259" key="9">
    <source>
        <dbReference type="Pfam" id="PF21082"/>
    </source>
</evidence>
<keyword evidence="3" id="KW-1003">Cell membrane</keyword>
<protein>
    <submittedName>
        <fullName evidence="11">Potassium efflux system KefA protein / Small-conductance mechanosensitive channel</fullName>
    </submittedName>
</protein>
<evidence type="ECO:0000259" key="8">
    <source>
        <dbReference type="Pfam" id="PF00924"/>
    </source>
</evidence>
<keyword evidence="6 7" id="KW-0472">Membrane</keyword>
<organism evidence="11 12">
    <name type="scientific">Candidatus Daviesbacteria bacterium GW2011_GWF2_38_6</name>
    <dbReference type="NCBI Taxonomy" id="1618432"/>
    <lineage>
        <taxon>Bacteria</taxon>
        <taxon>Candidatus Daviesiibacteriota</taxon>
    </lineage>
</organism>
<dbReference type="Pfam" id="PF00924">
    <property type="entry name" value="MS_channel_2nd"/>
    <property type="match status" value="1"/>
</dbReference>
<dbReference type="InterPro" id="IPR049142">
    <property type="entry name" value="MS_channel_1st"/>
</dbReference>
<proteinExistence type="inferred from homology"/>
<feature type="domain" description="Mechanosensitive ion channel transmembrane helices 2/3" evidence="10">
    <location>
        <begin position="80"/>
        <end position="119"/>
    </location>
</feature>
<dbReference type="InterPro" id="IPR023408">
    <property type="entry name" value="MscS_beta-dom_sf"/>
</dbReference>
<keyword evidence="4 7" id="KW-0812">Transmembrane</keyword>
<dbReference type="SUPFAM" id="SSF50182">
    <property type="entry name" value="Sm-like ribonucleoproteins"/>
    <property type="match status" value="1"/>
</dbReference>
<dbReference type="GO" id="GO:0008381">
    <property type="term" value="F:mechanosensitive monoatomic ion channel activity"/>
    <property type="evidence" value="ECO:0007669"/>
    <property type="project" value="InterPro"/>
</dbReference>
<dbReference type="Gene3D" id="1.10.287.1260">
    <property type="match status" value="1"/>
</dbReference>
<evidence type="ECO:0000259" key="10">
    <source>
        <dbReference type="Pfam" id="PF21088"/>
    </source>
</evidence>
<evidence type="ECO:0000313" key="12">
    <source>
        <dbReference type="Proteomes" id="UP000034324"/>
    </source>
</evidence>
<evidence type="ECO:0000256" key="6">
    <source>
        <dbReference type="ARBA" id="ARBA00023136"/>
    </source>
</evidence>
<evidence type="ECO:0000256" key="2">
    <source>
        <dbReference type="ARBA" id="ARBA00008017"/>
    </source>
</evidence>
<comment type="similarity">
    <text evidence="2">Belongs to the MscS (TC 1.A.23) family.</text>
</comment>
<dbReference type="SUPFAM" id="SSF82689">
    <property type="entry name" value="Mechanosensitive channel protein MscS (YggB), C-terminal domain"/>
    <property type="match status" value="1"/>
</dbReference>
<name>A0A0G0KLL7_9BACT</name>
<dbReference type="EMBL" id="LBVC01000074">
    <property type="protein sequence ID" value="KKQ76380.1"/>
    <property type="molecule type" value="Genomic_DNA"/>
</dbReference>
<dbReference type="PATRIC" id="fig|1618432.3.peg.871"/>
<feature type="transmembrane region" description="Helical" evidence="7">
    <location>
        <begin position="100"/>
        <end position="122"/>
    </location>
</feature>
<accession>A0A0G0KLL7</accession>
<dbReference type="PANTHER" id="PTHR30460">
    <property type="entry name" value="MODERATE CONDUCTANCE MECHANOSENSITIVE CHANNEL YBIO"/>
    <property type="match status" value="1"/>
</dbReference>
<dbReference type="Proteomes" id="UP000034324">
    <property type="component" value="Unassembled WGS sequence"/>
</dbReference>
<evidence type="ECO:0000256" key="4">
    <source>
        <dbReference type="ARBA" id="ARBA00022692"/>
    </source>
</evidence>
<feature type="transmembrane region" description="Helical" evidence="7">
    <location>
        <begin position="28"/>
        <end position="50"/>
    </location>
</feature>
<evidence type="ECO:0000256" key="5">
    <source>
        <dbReference type="ARBA" id="ARBA00022989"/>
    </source>
</evidence>
<dbReference type="Gene3D" id="3.30.70.100">
    <property type="match status" value="1"/>
</dbReference>
<feature type="domain" description="Mechanosensitive ion channel MscS" evidence="8">
    <location>
        <begin position="121"/>
        <end position="184"/>
    </location>
</feature>
<gene>
    <name evidence="11" type="ORF">US99_C0074G0007</name>
</gene>
<reference evidence="11 12" key="1">
    <citation type="journal article" date="2015" name="Nature">
        <title>rRNA introns, odd ribosomes, and small enigmatic genomes across a large radiation of phyla.</title>
        <authorList>
            <person name="Brown C.T."/>
            <person name="Hug L.A."/>
            <person name="Thomas B.C."/>
            <person name="Sharon I."/>
            <person name="Castelle C.J."/>
            <person name="Singh A."/>
            <person name="Wilkins M.J."/>
            <person name="Williams K.H."/>
            <person name="Banfield J.F."/>
        </authorList>
    </citation>
    <scope>NUCLEOTIDE SEQUENCE [LARGE SCALE GENOMIC DNA]</scope>
</reference>
<dbReference type="InterPro" id="IPR010920">
    <property type="entry name" value="LSM_dom_sf"/>
</dbReference>
<dbReference type="Gene3D" id="2.30.30.60">
    <property type="match status" value="1"/>
</dbReference>
<dbReference type="InterPro" id="IPR011014">
    <property type="entry name" value="MscS_channel_TM-2"/>
</dbReference>